<evidence type="ECO:0000256" key="2">
    <source>
        <dbReference type="SAM" id="MobiDB-lite"/>
    </source>
</evidence>
<dbReference type="Pfam" id="PF07282">
    <property type="entry name" value="Cas12f1-like_TNB"/>
    <property type="match status" value="1"/>
</dbReference>
<dbReference type="NCBIfam" id="NF040570">
    <property type="entry name" value="guided_TnpB"/>
    <property type="match status" value="1"/>
</dbReference>
<dbReference type="Proteomes" id="UP000198297">
    <property type="component" value="Unassembled WGS sequence"/>
</dbReference>
<sequence length="462" mass="51503">MEVRRTVPVKLDVADSDAALLHETISEFLWAANYVVDHAWQGEYKTTSKAQLQRETYDDVRAKTRLQANLVQNARNKAAAAVQSVVARWKQGDYAGKPHFSAPTLVYDKRCATFNDDHATLSTVAGRITARYVLPDGDRETPHSEFLFNDDYDVTGAELHYRDDEFHLHARTKADAEFETADDGNDGHNTVLGVDLGIENVAVTSTGTFWNGAELNHWHREFEKRRGSFQRCGTRAAHEPIQSVGRTETGRYDHFLHTVSKELVAEAVEHDCDVIAFENLTGIRDRMPNAKTFHVWASRRLCAYVEYKAEMVGISVEQVSPAYTSQRCSKCGFTHEDNRPASNEPDVFECLKCGYSPHADYNAAKNIGLKHLRSGQTSSGGGAPVNVRLNRGRLNVNGDYEPASDGQNGSPRESPTLNEANGSAVSELGRVVHSRLYHSTYLCFRASNGYDEIMDESLEQPA</sequence>
<dbReference type="PANTHER" id="PTHR30405:SF26">
    <property type="entry name" value="TRANSPOSASE, PROBABLY IS605-TNPB FAMILY"/>
    <property type="match status" value="1"/>
</dbReference>
<protein>
    <submittedName>
        <fullName evidence="4">Transposase, IS605 OrfB family, central region</fullName>
    </submittedName>
</protein>
<reference evidence="4 5" key="1">
    <citation type="submission" date="2017-06" db="EMBL/GenBank/DDBJ databases">
        <authorList>
            <person name="Kim H.J."/>
            <person name="Triplett B.A."/>
        </authorList>
    </citation>
    <scope>NUCLEOTIDE SEQUENCE [LARGE SCALE GENOMIC DNA]</scope>
    <source>
        <strain evidence="4 5">DSM 19316</strain>
    </source>
</reference>
<proteinExistence type="predicted"/>
<dbReference type="GO" id="GO:0003677">
    <property type="term" value="F:DNA binding"/>
    <property type="evidence" value="ECO:0007669"/>
    <property type="project" value="UniProtKB-KW"/>
</dbReference>
<dbReference type="EMBL" id="FZNK01000029">
    <property type="protein sequence ID" value="SNR78340.1"/>
    <property type="molecule type" value="Genomic_DNA"/>
</dbReference>
<organism evidence="4 5">
    <name type="scientific">Halorubrum ezzemoulense</name>
    <name type="common">Halorubrum chaoviator</name>
    <dbReference type="NCBI Taxonomy" id="337243"/>
    <lineage>
        <taxon>Archaea</taxon>
        <taxon>Methanobacteriati</taxon>
        <taxon>Methanobacteriota</taxon>
        <taxon>Stenosarchaea group</taxon>
        <taxon>Halobacteria</taxon>
        <taxon>Halobacteriales</taxon>
        <taxon>Haloferacaceae</taxon>
        <taxon>Halorubrum</taxon>
    </lineage>
</organism>
<dbReference type="InterPro" id="IPR010095">
    <property type="entry name" value="Cas12f1-like_TNB"/>
</dbReference>
<evidence type="ECO:0000313" key="4">
    <source>
        <dbReference type="EMBL" id="SNR78340.1"/>
    </source>
</evidence>
<feature type="region of interest" description="Disordered" evidence="2">
    <location>
        <begin position="395"/>
        <end position="422"/>
    </location>
</feature>
<feature type="domain" description="Cas12f1-like TNB" evidence="3">
    <location>
        <begin position="300"/>
        <end position="367"/>
    </location>
</feature>
<evidence type="ECO:0000256" key="1">
    <source>
        <dbReference type="ARBA" id="ARBA00023125"/>
    </source>
</evidence>
<evidence type="ECO:0000313" key="5">
    <source>
        <dbReference type="Proteomes" id="UP000198297"/>
    </source>
</evidence>
<dbReference type="RefSeq" id="WP_241988225.1">
    <property type="nucleotide sequence ID" value="NZ_FZNK01000029.1"/>
</dbReference>
<dbReference type="AlphaFoldDB" id="A0A238Z4X4"/>
<evidence type="ECO:0000259" key="3">
    <source>
        <dbReference type="Pfam" id="PF07282"/>
    </source>
</evidence>
<keyword evidence="1" id="KW-0238">DNA-binding</keyword>
<dbReference type="NCBIfam" id="TIGR01766">
    <property type="entry name" value="IS200/IS605 family accessory protein TnpB-like domain"/>
    <property type="match status" value="1"/>
</dbReference>
<feature type="compositionally biased region" description="Polar residues" evidence="2">
    <location>
        <begin position="405"/>
        <end position="422"/>
    </location>
</feature>
<dbReference type="InterPro" id="IPR051399">
    <property type="entry name" value="RNA-guided_DNA_endo/Transpos"/>
</dbReference>
<accession>A0A238Z4X4</accession>
<dbReference type="PANTHER" id="PTHR30405">
    <property type="entry name" value="TRANSPOSASE"/>
    <property type="match status" value="1"/>
</dbReference>
<name>A0A238Z4X4_HALEZ</name>
<gene>
    <name evidence="4" type="ORF">SAMN06266787_1295</name>
</gene>